<evidence type="ECO:0000313" key="1">
    <source>
        <dbReference type="EnsemblPlants" id="OMERI02G10120.1"/>
    </source>
</evidence>
<reference evidence="1" key="2">
    <citation type="submission" date="2018-05" db="EMBL/GenBank/DDBJ databases">
        <title>OmerRS3 (Oryza meridionalis Reference Sequence Version 3).</title>
        <authorList>
            <person name="Zhang J."/>
            <person name="Kudrna D."/>
            <person name="Lee S."/>
            <person name="Talag J."/>
            <person name="Welchert J."/>
            <person name="Wing R.A."/>
        </authorList>
    </citation>
    <scope>NUCLEOTIDE SEQUENCE [LARGE SCALE GENOMIC DNA]</scope>
    <source>
        <strain evidence="1">cv. OR44</strain>
    </source>
</reference>
<dbReference type="Proteomes" id="UP000008021">
    <property type="component" value="Chromosome 2"/>
</dbReference>
<keyword evidence="2" id="KW-1185">Reference proteome</keyword>
<accession>A0A0E0CI03</accession>
<reference evidence="1" key="1">
    <citation type="submission" date="2015-04" db="UniProtKB">
        <authorList>
            <consortium name="EnsemblPlants"/>
        </authorList>
    </citation>
    <scope>IDENTIFICATION</scope>
</reference>
<dbReference type="HOGENOM" id="CLU_2820178_0_0_1"/>
<dbReference type="AlphaFoldDB" id="A0A0E0CI03"/>
<protein>
    <submittedName>
        <fullName evidence="1">Uncharacterized protein</fullName>
    </submittedName>
</protein>
<sequence length="67" mass="7344">QLCGRSKGQEHGTYPSAPDTLASFSLLSAGGGYVNYSLLCEYYWARPPEAGCIFKRIVWCSSHGGWL</sequence>
<name>A0A0E0CI03_9ORYZ</name>
<proteinExistence type="predicted"/>
<organism evidence="1">
    <name type="scientific">Oryza meridionalis</name>
    <dbReference type="NCBI Taxonomy" id="40149"/>
    <lineage>
        <taxon>Eukaryota</taxon>
        <taxon>Viridiplantae</taxon>
        <taxon>Streptophyta</taxon>
        <taxon>Embryophyta</taxon>
        <taxon>Tracheophyta</taxon>
        <taxon>Spermatophyta</taxon>
        <taxon>Magnoliopsida</taxon>
        <taxon>Liliopsida</taxon>
        <taxon>Poales</taxon>
        <taxon>Poaceae</taxon>
        <taxon>BOP clade</taxon>
        <taxon>Oryzoideae</taxon>
        <taxon>Oryzeae</taxon>
        <taxon>Oryzinae</taxon>
        <taxon>Oryza</taxon>
    </lineage>
</organism>
<dbReference type="EnsemblPlants" id="OMERI02G10120.1">
    <property type="protein sequence ID" value="OMERI02G10120.1"/>
    <property type="gene ID" value="OMERI02G10120"/>
</dbReference>
<evidence type="ECO:0000313" key="2">
    <source>
        <dbReference type="Proteomes" id="UP000008021"/>
    </source>
</evidence>
<dbReference type="Gramene" id="OMERI02G10120.1">
    <property type="protein sequence ID" value="OMERI02G10120.1"/>
    <property type="gene ID" value="OMERI02G10120"/>
</dbReference>